<proteinExistence type="predicted"/>
<protein>
    <submittedName>
        <fullName evidence="1">Uncharacterized protein</fullName>
    </submittedName>
</protein>
<dbReference type="EMBL" id="FVGW01000012">
    <property type="protein sequence ID" value="SKM67973.1"/>
    <property type="molecule type" value="Genomic_DNA"/>
</dbReference>
<name>A0A1U0ZS95_9MYCO</name>
<evidence type="ECO:0000313" key="1">
    <source>
        <dbReference type="EMBL" id="SKM67973.1"/>
    </source>
</evidence>
<dbReference type="Proteomes" id="UP000190074">
    <property type="component" value="Unassembled WGS sequence"/>
</dbReference>
<organism evidence="1 2">
    <name type="scientific">Mycobacteroides abscessus subsp. massiliense</name>
    <dbReference type="NCBI Taxonomy" id="1962118"/>
    <lineage>
        <taxon>Bacteria</taxon>
        <taxon>Bacillati</taxon>
        <taxon>Actinomycetota</taxon>
        <taxon>Actinomycetes</taxon>
        <taxon>Mycobacteriales</taxon>
        <taxon>Mycobacteriaceae</taxon>
        <taxon>Mycobacteroides</taxon>
        <taxon>Mycobacteroides abscessus</taxon>
    </lineage>
</organism>
<evidence type="ECO:0000313" key="2">
    <source>
        <dbReference type="Proteomes" id="UP000190074"/>
    </source>
</evidence>
<dbReference type="AlphaFoldDB" id="A0A1U0ZS95"/>
<sequence>MDDILKADLEALGKLSPQLSAIADRIDGRISAGGNATKGADPALVAIQSMTTKTIPNVQRVASRRLRVIGELISEAHQDFVQHSSELEAAFKNTPSIYRQG</sequence>
<dbReference type="RefSeq" id="WP_016887754.1">
    <property type="nucleotide sequence ID" value="NZ_FVGW01000012.1"/>
</dbReference>
<accession>A0A1U0ZS95</accession>
<gene>
    <name evidence="1" type="ORF">SAMEA2259716_04763</name>
</gene>
<reference evidence="1 2" key="1">
    <citation type="submission" date="2016-11" db="EMBL/GenBank/DDBJ databases">
        <authorList>
            <consortium name="Pathogen Informatics"/>
        </authorList>
    </citation>
    <scope>NUCLEOTIDE SEQUENCE [LARGE SCALE GENOMIC DNA]</scope>
    <source>
        <strain evidence="1 2">911</strain>
    </source>
</reference>